<accession>A0ABU5IVY0</accession>
<evidence type="ECO:0000313" key="1">
    <source>
        <dbReference type="EMBL" id="MDZ5471296.1"/>
    </source>
</evidence>
<dbReference type="SUPFAM" id="SSF48371">
    <property type="entry name" value="ARM repeat"/>
    <property type="match status" value="1"/>
</dbReference>
<dbReference type="Pfam" id="PF08713">
    <property type="entry name" value="DNA_alkylation"/>
    <property type="match status" value="1"/>
</dbReference>
<dbReference type="PANTHER" id="PTHR34070:SF1">
    <property type="entry name" value="DNA ALKYLATION REPAIR PROTEIN"/>
    <property type="match status" value="1"/>
</dbReference>
<dbReference type="InterPro" id="IPR014825">
    <property type="entry name" value="DNA_alkylation"/>
</dbReference>
<name>A0ABU5IVY0_9BACI</name>
<dbReference type="CDD" id="cd07064">
    <property type="entry name" value="AlkD_like_1"/>
    <property type="match status" value="1"/>
</dbReference>
<proteinExistence type="predicted"/>
<dbReference type="RefSeq" id="WP_322445597.1">
    <property type="nucleotide sequence ID" value="NZ_JAXOFX010000003.1"/>
</dbReference>
<dbReference type="Proteomes" id="UP001290455">
    <property type="component" value="Unassembled WGS sequence"/>
</dbReference>
<dbReference type="Gene3D" id="1.20.1660.10">
    <property type="entry name" value="Hypothetical protein (EF3068)"/>
    <property type="match status" value="1"/>
</dbReference>
<gene>
    <name evidence="1" type="ORF">SM124_06005</name>
</gene>
<dbReference type="Gene3D" id="1.25.40.290">
    <property type="entry name" value="ARM repeat domains"/>
    <property type="match status" value="1"/>
</dbReference>
<dbReference type="PANTHER" id="PTHR34070">
    <property type="entry name" value="ARMADILLO-TYPE FOLD"/>
    <property type="match status" value="1"/>
</dbReference>
<keyword evidence="2" id="KW-1185">Reference proteome</keyword>
<dbReference type="InterPro" id="IPR016024">
    <property type="entry name" value="ARM-type_fold"/>
</dbReference>
<organism evidence="1 2">
    <name type="scientific">Robertmurraya mangrovi</name>
    <dbReference type="NCBI Taxonomy" id="3098077"/>
    <lineage>
        <taxon>Bacteria</taxon>
        <taxon>Bacillati</taxon>
        <taxon>Bacillota</taxon>
        <taxon>Bacilli</taxon>
        <taxon>Bacillales</taxon>
        <taxon>Bacillaceae</taxon>
        <taxon>Robertmurraya</taxon>
    </lineage>
</organism>
<sequence length="223" mass="26699">MKYSEKLRQTYMLFANPANAVPMKKYMRDQFEFFGIKTPERRAILKDFVKEHGLPKKEEFHEVILELWAMPERELQIVAIGLIDFKQKKKELKDEFVPLLEKMITLKSWWDTVDHIASNHVGYLFNHYPAFIHTVGLKWRNSDNIWLRRTMILFQLKYKTNTDTELLAEIIVENLGSKEFFINKAIGWVLREYAKTNPFWVKEFVEKHPLSLLSKREALKHIK</sequence>
<protein>
    <submittedName>
        <fullName evidence="1">DNA alkylation repair protein</fullName>
    </submittedName>
</protein>
<comment type="caution">
    <text evidence="1">The sequence shown here is derived from an EMBL/GenBank/DDBJ whole genome shotgun (WGS) entry which is preliminary data.</text>
</comment>
<dbReference type="EMBL" id="JAXOFX010000003">
    <property type="protein sequence ID" value="MDZ5471296.1"/>
    <property type="molecule type" value="Genomic_DNA"/>
</dbReference>
<evidence type="ECO:0000313" key="2">
    <source>
        <dbReference type="Proteomes" id="UP001290455"/>
    </source>
</evidence>
<reference evidence="1 2" key="1">
    <citation type="submission" date="2023-11" db="EMBL/GenBank/DDBJ databases">
        <title>Bacillus jintuensis, isolated from a mudflat on the Beibu Gulf coast.</title>
        <authorList>
            <person name="Li M."/>
        </authorList>
    </citation>
    <scope>NUCLEOTIDE SEQUENCE [LARGE SCALE GENOMIC DNA]</scope>
    <source>
        <strain evidence="1 2">31A1R</strain>
    </source>
</reference>